<feature type="domain" description="SF3 helicase" evidence="4">
    <location>
        <begin position="369"/>
        <end position="523"/>
    </location>
</feature>
<dbReference type="GO" id="GO:0016787">
    <property type="term" value="F:hydrolase activity"/>
    <property type="evidence" value="ECO:0007669"/>
    <property type="project" value="UniProtKB-KW"/>
</dbReference>
<dbReference type="PROSITE" id="PS51206">
    <property type="entry name" value="SF3_HELICASE_1"/>
    <property type="match status" value="1"/>
</dbReference>
<dbReference type="PANTHER" id="PTHR35372">
    <property type="entry name" value="ATP BINDING PROTEIN-RELATED"/>
    <property type="match status" value="1"/>
</dbReference>
<dbReference type="Pfam" id="PF08706">
    <property type="entry name" value="D5_N"/>
    <property type="match status" value="1"/>
</dbReference>
<dbReference type="PANTHER" id="PTHR35372:SF2">
    <property type="entry name" value="SF3 HELICASE DOMAIN-CONTAINING PROTEIN"/>
    <property type="match status" value="1"/>
</dbReference>
<sequence length="652" mass="75646">MKGGGILDKKYIVLDDEKKAIHHFKGGEKALDWKVVKDFDNLAMIVPEPFIVLDFDTVSDAEIIQRIIDELDLKCKVMQTSRGVHVWFKSAEPWKNFTKTRLALGIYSDCRSHSRNAYVKIKDSGVMRKWLRDYGDDEIMAVPKWLYPVSQPGDHYRFKDMIDGSGRNQELFSYIVYLQSKGFKRDEIKETINIINRFVLAEPLPQHEVDLILRDEAFKSEAEIEAQLAEKEIKRGKFEHNIFADELLAVDKIITYNDKIYIYRDGYYQPNQQQIERQMIAAYPGIKWRERNEVIAYMKIMTALDRSKIKLDPFVVNLKNTRLNLKTCERLPYSADAIEFERIPVNYDPTAKSDDLDKMLNRVFCGDRECIDLFEEIVGDCLLHKNIFQTAFLFYGSGSNGKSTILKLIRTFIGYENCATISLEQLTGTFITAELENKMVNIGDDINYGSLKETGTLKKLFSGEPLQVQRKFGMPFTLEPYATQLFSANEIPRSADKTDGMMRKLTFIPFNAKFSKNDDDYDPMIFEKITSETALSYLLNLAIKGLRRLVQNKRFTLPKVVEQAKQKYMIENSTVLTWVDEADMTVEEILTTPANDLYIKFTDWCKISNIREITGKKSFNRELIRKFGLAEQQIQKRMNDGTRKRFFVVSLD</sequence>
<dbReference type="InterPro" id="IPR006500">
    <property type="entry name" value="Helicase_put_C_phage/plasmid"/>
</dbReference>
<gene>
    <name evidence="5" type="ORF">GMD11_10690</name>
    <name evidence="6" type="ORF">GMD18_11000</name>
</gene>
<dbReference type="Proteomes" id="UP000484547">
    <property type="component" value="Unassembled WGS sequence"/>
</dbReference>
<dbReference type="InterPro" id="IPR027417">
    <property type="entry name" value="P-loop_NTPase"/>
</dbReference>
<dbReference type="Proteomes" id="UP000443070">
    <property type="component" value="Unassembled WGS sequence"/>
</dbReference>
<accession>A0A7X2XH92</accession>
<evidence type="ECO:0000256" key="2">
    <source>
        <dbReference type="ARBA" id="ARBA00022801"/>
    </source>
</evidence>
<keyword evidence="1" id="KW-0547">Nucleotide-binding</keyword>
<keyword evidence="2" id="KW-0378">Hydrolase</keyword>
<dbReference type="OrthoDB" id="9763644at2"/>
<keyword evidence="3" id="KW-0067">ATP-binding</keyword>
<dbReference type="SMART" id="SM00885">
    <property type="entry name" value="D5_N"/>
    <property type="match status" value="1"/>
</dbReference>
<dbReference type="NCBIfam" id="TIGR01613">
    <property type="entry name" value="primase_Cterm"/>
    <property type="match status" value="1"/>
</dbReference>
<evidence type="ECO:0000256" key="3">
    <source>
        <dbReference type="ARBA" id="ARBA00022840"/>
    </source>
</evidence>
<dbReference type="InterPro" id="IPR014818">
    <property type="entry name" value="Phage/plasmid_primase_P4_C"/>
</dbReference>
<evidence type="ECO:0000313" key="5">
    <source>
        <dbReference type="EMBL" id="MTT76721.1"/>
    </source>
</evidence>
<evidence type="ECO:0000256" key="1">
    <source>
        <dbReference type="ARBA" id="ARBA00022741"/>
    </source>
</evidence>
<name>A0A7X2XH92_9FIRM</name>
<dbReference type="InterPro" id="IPR014015">
    <property type="entry name" value="Helicase_SF3_DNA-vir"/>
</dbReference>
<dbReference type="Gene3D" id="3.40.50.300">
    <property type="entry name" value="P-loop containing nucleotide triphosphate hydrolases"/>
    <property type="match status" value="1"/>
</dbReference>
<dbReference type="InterPro" id="IPR051620">
    <property type="entry name" value="ORF904-like_C"/>
</dbReference>
<dbReference type="SUPFAM" id="SSF52540">
    <property type="entry name" value="P-loop containing nucleoside triphosphate hydrolases"/>
    <property type="match status" value="1"/>
</dbReference>
<reference evidence="7 8" key="1">
    <citation type="journal article" date="2019" name="Nat. Med.">
        <title>A library of human gut bacterial isolates paired with longitudinal multiomics data enables mechanistic microbiome research.</title>
        <authorList>
            <person name="Poyet M."/>
            <person name="Groussin M."/>
            <person name="Gibbons S.M."/>
            <person name="Avila-Pacheco J."/>
            <person name="Jiang X."/>
            <person name="Kearney S.M."/>
            <person name="Perrotta A.R."/>
            <person name="Berdy B."/>
            <person name="Zhao S."/>
            <person name="Lieberman T.D."/>
            <person name="Swanson P.K."/>
            <person name="Smith M."/>
            <person name="Roesemann S."/>
            <person name="Alexander J.E."/>
            <person name="Rich S.A."/>
            <person name="Livny J."/>
            <person name="Vlamakis H."/>
            <person name="Clish C."/>
            <person name="Bullock K."/>
            <person name="Deik A."/>
            <person name="Scott J."/>
            <person name="Pierce K.A."/>
            <person name="Xavier R.J."/>
            <person name="Alm E.J."/>
        </authorList>
    </citation>
    <scope>NUCLEOTIDE SEQUENCE [LARGE SCALE GENOMIC DNA]</scope>
    <source>
        <strain evidence="5 8">BIOML-A13</strain>
        <strain evidence="6 7">BIOML-A3</strain>
    </source>
</reference>
<dbReference type="EMBL" id="WNBM01000010">
    <property type="protein sequence ID" value="MTT76721.1"/>
    <property type="molecule type" value="Genomic_DNA"/>
</dbReference>
<evidence type="ECO:0000313" key="8">
    <source>
        <dbReference type="Proteomes" id="UP000484547"/>
    </source>
</evidence>
<evidence type="ECO:0000313" key="6">
    <source>
        <dbReference type="EMBL" id="MTU04911.1"/>
    </source>
</evidence>
<comment type="caution">
    <text evidence="5">The sequence shown here is derived from an EMBL/GenBank/DDBJ whole genome shotgun (WGS) entry which is preliminary data.</text>
</comment>
<evidence type="ECO:0000313" key="7">
    <source>
        <dbReference type="Proteomes" id="UP000443070"/>
    </source>
</evidence>
<dbReference type="Pfam" id="PF19263">
    <property type="entry name" value="DUF5906"/>
    <property type="match status" value="1"/>
</dbReference>
<dbReference type="AlphaFoldDB" id="A0A7X2XH92"/>
<protein>
    <recommendedName>
        <fullName evidence="4">SF3 helicase domain-containing protein</fullName>
    </recommendedName>
</protein>
<evidence type="ECO:0000259" key="4">
    <source>
        <dbReference type="PROSITE" id="PS51206"/>
    </source>
</evidence>
<dbReference type="GO" id="GO:0005524">
    <property type="term" value="F:ATP binding"/>
    <property type="evidence" value="ECO:0007669"/>
    <property type="project" value="UniProtKB-KW"/>
</dbReference>
<organism evidence="5 8">
    <name type="scientific">Phascolarctobacterium faecium</name>
    <dbReference type="NCBI Taxonomy" id="33025"/>
    <lineage>
        <taxon>Bacteria</taxon>
        <taxon>Bacillati</taxon>
        <taxon>Bacillota</taxon>
        <taxon>Negativicutes</taxon>
        <taxon>Acidaminococcales</taxon>
        <taxon>Acidaminococcaceae</taxon>
        <taxon>Phascolarctobacterium</taxon>
    </lineage>
</organism>
<proteinExistence type="predicted"/>
<dbReference type="InterPro" id="IPR045455">
    <property type="entry name" value="NrS-1_pol-like_helicase"/>
</dbReference>
<dbReference type="EMBL" id="WNBW01000013">
    <property type="protein sequence ID" value="MTU04911.1"/>
    <property type="molecule type" value="Genomic_DNA"/>
</dbReference>
<keyword evidence="7" id="KW-1185">Reference proteome</keyword>